<evidence type="ECO:0000256" key="4">
    <source>
        <dbReference type="SAM" id="Phobius"/>
    </source>
</evidence>
<dbReference type="GO" id="GO:0009279">
    <property type="term" value="C:cell outer membrane"/>
    <property type="evidence" value="ECO:0007669"/>
    <property type="project" value="UniProtKB-SubCell"/>
</dbReference>
<dbReference type="CDD" id="cd01009">
    <property type="entry name" value="PBP2_YfhD_N"/>
    <property type="match status" value="1"/>
</dbReference>
<keyword evidence="4" id="KW-0812">Transmembrane</keyword>
<feature type="domain" description="Solute-binding protein family 3/N-terminal" evidence="5">
    <location>
        <begin position="50"/>
        <end position="277"/>
    </location>
</feature>
<gene>
    <name evidence="6" type="primary">mltF_18</name>
    <name evidence="6" type="ORF">SDC9_55242</name>
</gene>
<proteinExistence type="predicted"/>
<dbReference type="Gene3D" id="3.40.190.10">
    <property type="entry name" value="Periplasmic binding protein-like II"/>
    <property type="match status" value="2"/>
</dbReference>
<evidence type="ECO:0000256" key="1">
    <source>
        <dbReference type="ARBA" id="ARBA00004339"/>
    </source>
</evidence>
<reference evidence="6" key="1">
    <citation type="submission" date="2019-08" db="EMBL/GenBank/DDBJ databases">
        <authorList>
            <person name="Kucharzyk K."/>
            <person name="Murdoch R.W."/>
            <person name="Higgins S."/>
            <person name="Loffler F."/>
        </authorList>
    </citation>
    <scope>NUCLEOTIDE SEQUENCE</scope>
</reference>
<dbReference type="SMART" id="SM00062">
    <property type="entry name" value="PBPb"/>
    <property type="match status" value="1"/>
</dbReference>
<evidence type="ECO:0000256" key="2">
    <source>
        <dbReference type="ARBA" id="ARBA00022729"/>
    </source>
</evidence>
<keyword evidence="4" id="KW-0472">Membrane</keyword>
<accession>A0A644WYE0</accession>
<evidence type="ECO:0000259" key="5">
    <source>
        <dbReference type="SMART" id="SM00062"/>
    </source>
</evidence>
<dbReference type="EMBL" id="VSSQ01001509">
    <property type="protein sequence ID" value="MPM08926.1"/>
    <property type="molecule type" value="Genomic_DNA"/>
</dbReference>
<comment type="subcellular location">
    <subcellularLocation>
        <location evidence="1">Cell outer membrane</location>
        <topology evidence="1">Peripheral membrane protein</topology>
    </subcellularLocation>
</comment>
<dbReference type="Pfam" id="PF01464">
    <property type="entry name" value="SLT"/>
    <property type="match status" value="1"/>
</dbReference>
<dbReference type="AlphaFoldDB" id="A0A644WYE0"/>
<evidence type="ECO:0000256" key="3">
    <source>
        <dbReference type="ARBA" id="ARBA00023237"/>
    </source>
</evidence>
<name>A0A644WYE0_9ZZZZ</name>
<dbReference type="InterPro" id="IPR001638">
    <property type="entry name" value="Solute-binding_3/MltF_N"/>
</dbReference>
<dbReference type="InterPro" id="IPR023346">
    <property type="entry name" value="Lysozyme-like_dom_sf"/>
</dbReference>
<organism evidence="6">
    <name type="scientific">bioreactor metagenome</name>
    <dbReference type="NCBI Taxonomy" id="1076179"/>
    <lineage>
        <taxon>unclassified sequences</taxon>
        <taxon>metagenomes</taxon>
        <taxon>ecological metagenomes</taxon>
    </lineage>
</organism>
<protein>
    <submittedName>
        <fullName evidence="6">Membrane-bound lytic murein transglycosylase F</fullName>
        <ecNumber evidence="6">4.2.2.-</ecNumber>
    </submittedName>
</protein>
<feature type="transmembrane region" description="Helical" evidence="4">
    <location>
        <begin position="7"/>
        <end position="26"/>
    </location>
</feature>
<dbReference type="EC" id="4.2.2.-" evidence="6"/>
<dbReference type="GO" id="GO:0016829">
    <property type="term" value="F:lyase activity"/>
    <property type="evidence" value="ECO:0007669"/>
    <property type="project" value="UniProtKB-KW"/>
</dbReference>
<dbReference type="PANTHER" id="PTHR35936:SF19">
    <property type="entry name" value="AMINO-ACID-BINDING PROTEIN YXEM-RELATED"/>
    <property type="match status" value="1"/>
</dbReference>
<keyword evidence="6" id="KW-0456">Lyase</keyword>
<dbReference type="Pfam" id="PF00497">
    <property type="entry name" value="SBP_bac_3"/>
    <property type="match status" value="1"/>
</dbReference>
<dbReference type="SUPFAM" id="SSF53850">
    <property type="entry name" value="Periplasmic binding protein-like II"/>
    <property type="match status" value="1"/>
</dbReference>
<dbReference type="Gene3D" id="1.10.530.10">
    <property type="match status" value="1"/>
</dbReference>
<keyword evidence="4" id="KW-1133">Transmembrane helix</keyword>
<keyword evidence="2" id="KW-0732">Signal</keyword>
<dbReference type="SUPFAM" id="SSF53955">
    <property type="entry name" value="Lysozyme-like"/>
    <property type="match status" value="1"/>
</dbReference>
<sequence>MKALRPFIFAIAFFAMVFGLMVSDMINGENHRVPDPLKKRDFDAIMASDTLHVVMGYNSVNYFVYKGTPMGYQYELVQELCKHFGLFLDLTVTNDVKNAFQKLAFGKCDLIAMELTVAKNRFPRITFTDPLYDMRSILVQRKDSAGAISVTDLKQLDGKTVVIPRKTIYRRLLQKIEDSLNIDIHILPLGEIGTEDLCNLVAAGEISYTICDEHLARTLWAYYPELDFSIAVSDPMPVAWVVSSESVNWLAKLNAWIEEFKKKGNLSFLQRKYFDNPILYIFGSPDEHSLSGGIISKYDKVIKKYSEEIGWDWRLVSSLIYQESRFTTGFQSPSGAFGIMQMMPGTAQRMGVGYNSSAEEQIKGGVKLLHVVDTSFARYVEDKAERQKLVIAAYNIGTPHFYDAFELAKKQGRTPLTYEIVMECLHCKSKPEYYNDPVVKYGYINPWYVERFVKEIYARYNAYCAVFPEK</sequence>
<comment type="caution">
    <text evidence="6">The sequence shown here is derived from an EMBL/GenBank/DDBJ whole genome shotgun (WGS) entry which is preliminary data.</text>
</comment>
<keyword evidence="3" id="KW-0998">Cell outer membrane</keyword>
<evidence type="ECO:0000313" key="6">
    <source>
        <dbReference type="EMBL" id="MPM08926.1"/>
    </source>
</evidence>
<dbReference type="InterPro" id="IPR008258">
    <property type="entry name" value="Transglycosylase_SLT_dom_1"/>
</dbReference>
<dbReference type="PANTHER" id="PTHR35936">
    <property type="entry name" value="MEMBRANE-BOUND LYTIC MUREIN TRANSGLYCOSYLASE F"/>
    <property type="match status" value="1"/>
</dbReference>